<evidence type="ECO:0000313" key="2">
    <source>
        <dbReference type="Proteomes" id="UP000046067"/>
    </source>
</evidence>
<reference evidence="1 2" key="1">
    <citation type="submission" date="2015-07" db="EMBL/GenBank/DDBJ databases">
        <authorList>
            <consortium name="Pathogen Informatics"/>
        </authorList>
    </citation>
    <scope>NUCLEOTIDE SEQUENCE [LARGE SCALE GENOMIC DNA]</scope>
    <source>
        <strain evidence="1 2">A325</strain>
    </source>
</reference>
<evidence type="ECO:0000313" key="1">
    <source>
        <dbReference type="EMBL" id="CSC52677.1"/>
    </source>
</evidence>
<protein>
    <submittedName>
        <fullName evidence="1">Uncharacterized protein</fullName>
    </submittedName>
</protein>
<dbReference type="EMBL" id="CWQJ01000020">
    <property type="protein sequence ID" value="CSC52677.1"/>
    <property type="molecule type" value="Genomic_DNA"/>
</dbReference>
<organism evidence="1 2">
    <name type="scientific">Vibrio cholerae</name>
    <dbReference type="NCBI Taxonomy" id="666"/>
    <lineage>
        <taxon>Bacteria</taxon>
        <taxon>Pseudomonadati</taxon>
        <taxon>Pseudomonadota</taxon>
        <taxon>Gammaproteobacteria</taxon>
        <taxon>Vibrionales</taxon>
        <taxon>Vibrionaceae</taxon>
        <taxon>Vibrio</taxon>
    </lineage>
</organism>
<proteinExistence type="predicted"/>
<sequence>MVAPQFIGFGQFVEISPYGLWANIKSLNQLFRTHKTLGLNQFNDFLMALYCFHREYPYGLNCFQCTESVPDFKSWFAFSYVFFSFLIIFHKNEKK</sequence>
<dbReference type="AlphaFoldDB" id="A0A655YWP0"/>
<gene>
    <name evidence="1" type="ORF">ERS013201_02846</name>
</gene>
<name>A0A655YWP0_VIBCL</name>
<dbReference type="Proteomes" id="UP000046067">
    <property type="component" value="Unassembled WGS sequence"/>
</dbReference>
<accession>A0A655YWP0</accession>